<dbReference type="GO" id="GO:0000967">
    <property type="term" value="P:rRNA 5'-end processing"/>
    <property type="evidence" value="ECO:0007669"/>
    <property type="project" value="UniProtKB-UniRule"/>
</dbReference>
<dbReference type="PANTHER" id="PTHR33317">
    <property type="entry name" value="POLYNUCLEOTIDYL TRANSFERASE, RIBONUCLEASE H-LIKE SUPERFAMILY PROTEIN"/>
    <property type="match status" value="1"/>
</dbReference>
<evidence type="ECO:0000256" key="5">
    <source>
        <dbReference type="HAMAP-Rule" id="MF_00651"/>
    </source>
</evidence>
<comment type="similarity">
    <text evidence="5">Belongs to the YqgF HJR family.</text>
</comment>
<organism evidence="7 8">
    <name type="scientific">Candidatus Kerfeldbacteria bacterium RIFCSPHIGHO2_02_FULL_42_14</name>
    <dbReference type="NCBI Taxonomy" id="1798540"/>
    <lineage>
        <taxon>Bacteria</taxon>
        <taxon>Candidatus Kerfeldiibacteriota</taxon>
    </lineage>
</organism>
<dbReference type="InterPro" id="IPR006641">
    <property type="entry name" value="YqgF/RNaseH-like_dom"/>
</dbReference>
<dbReference type="EMBL" id="MHKB01000008">
    <property type="protein sequence ID" value="OGY79615.1"/>
    <property type="molecule type" value="Genomic_DNA"/>
</dbReference>
<dbReference type="Proteomes" id="UP000177165">
    <property type="component" value="Unassembled WGS sequence"/>
</dbReference>
<dbReference type="AlphaFoldDB" id="A0A1G2ASH0"/>
<comment type="function">
    <text evidence="5">Could be a nuclease involved in processing of the 5'-end of pre-16S rRNA.</text>
</comment>
<keyword evidence="2 5" id="KW-0690">Ribosome biogenesis</keyword>
<dbReference type="CDD" id="cd16964">
    <property type="entry name" value="YqgF"/>
    <property type="match status" value="1"/>
</dbReference>
<name>A0A1G2ASH0_9BACT</name>
<keyword evidence="1 5" id="KW-0963">Cytoplasm</keyword>
<proteinExistence type="inferred from homology"/>
<accession>A0A1G2ASH0</accession>
<evidence type="ECO:0000256" key="3">
    <source>
        <dbReference type="ARBA" id="ARBA00022722"/>
    </source>
</evidence>
<evidence type="ECO:0000313" key="8">
    <source>
        <dbReference type="Proteomes" id="UP000177165"/>
    </source>
</evidence>
<dbReference type="STRING" id="1798540.A3B74_02470"/>
<protein>
    <recommendedName>
        <fullName evidence="5">Putative pre-16S rRNA nuclease</fullName>
        <ecNumber evidence="5">3.1.-.-</ecNumber>
    </recommendedName>
</protein>
<comment type="caution">
    <text evidence="7">The sequence shown here is derived from an EMBL/GenBank/DDBJ whole genome shotgun (WGS) entry which is preliminary data.</text>
</comment>
<reference evidence="7 8" key="1">
    <citation type="journal article" date="2016" name="Nat. Commun.">
        <title>Thousands of microbial genomes shed light on interconnected biogeochemical processes in an aquifer system.</title>
        <authorList>
            <person name="Anantharaman K."/>
            <person name="Brown C.T."/>
            <person name="Hug L.A."/>
            <person name="Sharon I."/>
            <person name="Castelle C.J."/>
            <person name="Probst A.J."/>
            <person name="Thomas B.C."/>
            <person name="Singh A."/>
            <person name="Wilkins M.J."/>
            <person name="Karaoz U."/>
            <person name="Brodie E.L."/>
            <person name="Williams K.H."/>
            <person name="Hubbard S.S."/>
            <person name="Banfield J.F."/>
        </authorList>
    </citation>
    <scope>NUCLEOTIDE SEQUENCE [LARGE SCALE GENOMIC DNA]</scope>
</reference>
<dbReference type="GO" id="GO:0005829">
    <property type="term" value="C:cytosol"/>
    <property type="evidence" value="ECO:0007669"/>
    <property type="project" value="TreeGrafter"/>
</dbReference>
<keyword evidence="4 5" id="KW-0378">Hydrolase</keyword>
<dbReference type="InterPro" id="IPR005227">
    <property type="entry name" value="YqgF"/>
</dbReference>
<dbReference type="HAMAP" id="MF_00651">
    <property type="entry name" value="Nuclease_YqgF"/>
    <property type="match status" value="1"/>
</dbReference>
<dbReference type="Pfam" id="PF03652">
    <property type="entry name" value="RuvX"/>
    <property type="match status" value="1"/>
</dbReference>
<sequence>MRFLGLDYGSRYIGVAISDDQGRIAVPKDVWENTSHQEIQKKIAEVIHKEAIMSIIVGLPVRLDGKATAQTQATQKFIVWLQSIVKIPIATMDERLTTKLSTAYQKKNYKKQKRPDAHAAQIILQNYLDKQCPSSVL</sequence>
<feature type="domain" description="YqgF/RNase H-like" evidence="6">
    <location>
        <begin position="1"/>
        <end position="101"/>
    </location>
</feature>
<dbReference type="GO" id="GO:0016788">
    <property type="term" value="F:hydrolase activity, acting on ester bonds"/>
    <property type="evidence" value="ECO:0007669"/>
    <property type="project" value="UniProtKB-UniRule"/>
</dbReference>
<evidence type="ECO:0000313" key="7">
    <source>
        <dbReference type="EMBL" id="OGY79615.1"/>
    </source>
</evidence>
<dbReference type="InterPro" id="IPR037027">
    <property type="entry name" value="YqgF/RNaseH-like_dom_sf"/>
</dbReference>
<dbReference type="Gene3D" id="3.30.420.140">
    <property type="entry name" value="YqgF/RNase H-like domain"/>
    <property type="match status" value="1"/>
</dbReference>
<dbReference type="SUPFAM" id="SSF53098">
    <property type="entry name" value="Ribonuclease H-like"/>
    <property type="match status" value="1"/>
</dbReference>
<comment type="subcellular location">
    <subcellularLocation>
        <location evidence="5">Cytoplasm</location>
    </subcellularLocation>
</comment>
<evidence type="ECO:0000256" key="1">
    <source>
        <dbReference type="ARBA" id="ARBA00022490"/>
    </source>
</evidence>
<dbReference type="EC" id="3.1.-.-" evidence="5"/>
<evidence type="ECO:0000256" key="4">
    <source>
        <dbReference type="ARBA" id="ARBA00022801"/>
    </source>
</evidence>
<gene>
    <name evidence="7" type="ORF">A3B74_02470</name>
</gene>
<evidence type="ECO:0000256" key="2">
    <source>
        <dbReference type="ARBA" id="ARBA00022517"/>
    </source>
</evidence>
<keyword evidence="3 5" id="KW-0540">Nuclease</keyword>
<dbReference type="PANTHER" id="PTHR33317:SF4">
    <property type="entry name" value="POLYNUCLEOTIDYL TRANSFERASE, RIBONUCLEASE H-LIKE SUPERFAMILY PROTEIN"/>
    <property type="match status" value="1"/>
</dbReference>
<dbReference type="NCBIfam" id="TIGR00250">
    <property type="entry name" value="RNAse_H_YqgF"/>
    <property type="match status" value="1"/>
</dbReference>
<evidence type="ECO:0000259" key="6">
    <source>
        <dbReference type="SMART" id="SM00732"/>
    </source>
</evidence>
<dbReference type="InterPro" id="IPR012337">
    <property type="entry name" value="RNaseH-like_sf"/>
</dbReference>
<dbReference type="GO" id="GO:0004518">
    <property type="term" value="F:nuclease activity"/>
    <property type="evidence" value="ECO:0007669"/>
    <property type="project" value="UniProtKB-KW"/>
</dbReference>
<dbReference type="SMART" id="SM00732">
    <property type="entry name" value="YqgFc"/>
    <property type="match status" value="1"/>
</dbReference>